<dbReference type="STRING" id="1545044.SAMN05444276_1029"/>
<organism evidence="1 2">
    <name type="scientific">Paracoccus sanguinis</name>
    <dbReference type="NCBI Taxonomy" id="1545044"/>
    <lineage>
        <taxon>Bacteria</taxon>
        <taxon>Pseudomonadati</taxon>
        <taxon>Pseudomonadota</taxon>
        <taxon>Alphaproteobacteria</taxon>
        <taxon>Rhodobacterales</taxon>
        <taxon>Paracoccaceae</taxon>
        <taxon>Paracoccus</taxon>
    </lineage>
</organism>
<dbReference type="Proteomes" id="UP000182944">
    <property type="component" value="Unassembled WGS sequence"/>
</dbReference>
<reference evidence="2" key="1">
    <citation type="submission" date="2016-10" db="EMBL/GenBank/DDBJ databases">
        <authorList>
            <person name="Varghese N."/>
            <person name="Submissions S."/>
        </authorList>
    </citation>
    <scope>NUCLEOTIDE SEQUENCE [LARGE SCALE GENOMIC DNA]</scope>
    <source>
        <strain evidence="2">DSM 29303</strain>
    </source>
</reference>
<protein>
    <submittedName>
        <fullName evidence="1">Uncharacterized protein</fullName>
    </submittedName>
</protein>
<proteinExistence type="predicted"/>
<dbReference type="AlphaFoldDB" id="A0A1H2W1I0"/>
<sequence length="465" mass="50584">MEIGGSRKIADGASTGGSYGFGKAVSAGSSRIATIIAYSRTTDGNGSPLSVLMGCAYHVAHEFHGHETTGRGFLCTTHHIEGRGPRYDPFVNDDADAMAEQLGMERAEDDLGTTIAIIDCEFEAEEIKTGIERSWWPRILKDGFRVEVRDEANVKHVPQPKKNPQIFPAYWEAMEIATNKTLVDPGRTKLVNVGNIKNKALGKLGLVVMKNVTEEQLEDDETMDQRNTIAMVRSTGMVVWHHAKRGNAFPAVAGVFLADEGEEVDAVLRRSEPPEHNLWDEKASGLLTDEERGIVRSIKDGCWRHLKDFQRKAQPPRPRTSGRASELERLLGKILGPSAKKAPGGSGKEASPVSLRSAVSAREESGKLVAMGTVKLALAKDASPVSVRLSIELPALDEQGHMRASIPLRLRGKSDMTAVGDSLVGKFDVDDKTKLVFDLESEPYDKDWTVTLIPVVEPASLGGEG</sequence>
<evidence type="ECO:0000313" key="1">
    <source>
        <dbReference type="EMBL" id="SDW74381.1"/>
    </source>
</evidence>
<dbReference type="EMBL" id="FNNA01000002">
    <property type="protein sequence ID" value="SDW74381.1"/>
    <property type="molecule type" value="Genomic_DNA"/>
</dbReference>
<evidence type="ECO:0000313" key="2">
    <source>
        <dbReference type="Proteomes" id="UP000182944"/>
    </source>
</evidence>
<name>A0A1H2W1I0_9RHOB</name>
<accession>A0A1H2W1I0</accession>
<keyword evidence="2" id="KW-1185">Reference proteome</keyword>
<gene>
    <name evidence="1" type="ORF">SAMN05444276_1029</name>
</gene>